<dbReference type="Gene3D" id="3.30.9.10">
    <property type="entry name" value="D-Amino Acid Oxidase, subunit A, domain 2"/>
    <property type="match status" value="1"/>
</dbReference>
<gene>
    <name evidence="2" type="ORF">MNBD_ACTINO01-382</name>
</gene>
<dbReference type="Gene3D" id="3.50.50.60">
    <property type="entry name" value="FAD/NAD(P)-binding domain"/>
    <property type="match status" value="1"/>
</dbReference>
<dbReference type="PANTHER" id="PTHR13847:SF285">
    <property type="entry name" value="FAD DEPENDENT OXIDOREDUCTASE DOMAIN-CONTAINING PROTEIN"/>
    <property type="match status" value="1"/>
</dbReference>
<dbReference type="InterPro" id="IPR036188">
    <property type="entry name" value="FAD/NAD-bd_sf"/>
</dbReference>
<dbReference type="EMBL" id="UOEI01000041">
    <property type="protein sequence ID" value="VAV90522.1"/>
    <property type="molecule type" value="Genomic_DNA"/>
</dbReference>
<accession>A0A3B0REZ2</accession>
<reference evidence="2" key="1">
    <citation type="submission" date="2018-06" db="EMBL/GenBank/DDBJ databases">
        <authorList>
            <person name="Zhirakovskaya E."/>
        </authorList>
    </citation>
    <scope>NUCLEOTIDE SEQUENCE</scope>
</reference>
<evidence type="ECO:0000313" key="2">
    <source>
        <dbReference type="EMBL" id="VAV90522.1"/>
    </source>
</evidence>
<evidence type="ECO:0000259" key="1">
    <source>
        <dbReference type="Pfam" id="PF01266"/>
    </source>
</evidence>
<dbReference type="SUPFAM" id="SSF51905">
    <property type="entry name" value="FAD/NAD(P)-binding domain"/>
    <property type="match status" value="1"/>
</dbReference>
<protein>
    <submittedName>
        <fullName evidence="2">Glycine/D-amino acid oxidases (Deaminating)</fullName>
    </submittedName>
</protein>
<proteinExistence type="predicted"/>
<dbReference type="Pfam" id="PF01266">
    <property type="entry name" value="DAO"/>
    <property type="match status" value="1"/>
</dbReference>
<feature type="domain" description="FAD dependent oxidoreductase" evidence="1">
    <location>
        <begin position="32"/>
        <end position="395"/>
    </location>
</feature>
<name>A0A3B0REZ2_9ZZZZ</name>
<sequence>MDITSAKTAPYWWDAVDASRTRDPLGGDADVDVAIIGAGFTGLWCAYHLARLDPELRIVVIEKDHVGFGASGRNGGWCHAEYPLGHEQLVQDCGHDAAMAHMRALFASVDEIGTIAAQEGIDCEYVKGGVLTVARSGLQMTYAREEVESARSFGLTDDDIRLFDGDEARDALNATGVIGAVWHAHGAAIHPAKLVHGLASVVEAQGVTIYEGSEVTGVSRSVVRTDGGDVRAPMIVVAMEGYRSKLPGEKRRVIPLYSLMVATEPLPDDVWGEIGLSARQTFGDFRNLIIYGQRTGDGRLAFGGRGAPYHWGSAIEPGFDIDDNVHTELVRVLTELFPQIADYEITHRWGGPLGVSRDWRPSVTVDHGKGIAWAGGYVGDGVNTAHLAGQTLAELITRTDTERTALPWVNHRWPTWEPEPLRWVGINAGLALAKAADRTEQRTGKHSRKADLGLWFRGRSRRRR</sequence>
<dbReference type="PANTHER" id="PTHR13847">
    <property type="entry name" value="SARCOSINE DEHYDROGENASE-RELATED"/>
    <property type="match status" value="1"/>
</dbReference>
<dbReference type="GO" id="GO:0005737">
    <property type="term" value="C:cytoplasm"/>
    <property type="evidence" value="ECO:0007669"/>
    <property type="project" value="TreeGrafter"/>
</dbReference>
<organism evidence="2">
    <name type="scientific">hydrothermal vent metagenome</name>
    <dbReference type="NCBI Taxonomy" id="652676"/>
    <lineage>
        <taxon>unclassified sequences</taxon>
        <taxon>metagenomes</taxon>
        <taxon>ecological metagenomes</taxon>
    </lineage>
</organism>
<dbReference type="AlphaFoldDB" id="A0A3B0REZ2"/>
<dbReference type="InterPro" id="IPR006076">
    <property type="entry name" value="FAD-dep_OxRdtase"/>
</dbReference>